<dbReference type="GO" id="GO:0004089">
    <property type="term" value="F:carbonate dehydratase activity"/>
    <property type="evidence" value="ECO:0007669"/>
    <property type="project" value="UniProtKB-UniRule"/>
</dbReference>
<dbReference type="Gene3D" id="3.40.1050.10">
    <property type="entry name" value="Carbonic anhydrase"/>
    <property type="match status" value="1"/>
</dbReference>
<feature type="binding site" evidence="9">
    <location>
        <position position="101"/>
    </location>
    <ligand>
        <name>Zn(2+)</name>
        <dbReference type="ChEBI" id="CHEBI:29105"/>
    </ligand>
</feature>
<dbReference type="EMBL" id="QGMK01002144">
    <property type="protein sequence ID" value="TVY60738.1"/>
    <property type="molecule type" value="Genomic_DNA"/>
</dbReference>
<evidence type="ECO:0000256" key="6">
    <source>
        <dbReference type="ARBA" id="ARBA00023239"/>
    </source>
</evidence>
<dbReference type="Pfam" id="PF00484">
    <property type="entry name" value="Pro_CA"/>
    <property type="match status" value="1"/>
</dbReference>
<keyword evidence="12" id="KW-1185">Reference proteome</keyword>
<evidence type="ECO:0000313" key="12">
    <source>
        <dbReference type="Proteomes" id="UP000469558"/>
    </source>
</evidence>
<evidence type="ECO:0000256" key="3">
    <source>
        <dbReference type="ARBA" id="ARBA00014628"/>
    </source>
</evidence>
<dbReference type="GO" id="GO:0005737">
    <property type="term" value="C:cytoplasm"/>
    <property type="evidence" value="ECO:0007669"/>
    <property type="project" value="TreeGrafter"/>
</dbReference>
<feature type="binding site" evidence="9">
    <location>
        <position position="47"/>
    </location>
    <ligand>
        <name>Zn(2+)</name>
        <dbReference type="ChEBI" id="CHEBI:29105"/>
    </ligand>
</feature>
<dbReference type="Proteomes" id="UP000469558">
    <property type="component" value="Unassembled WGS sequence"/>
</dbReference>
<comment type="function">
    <text evidence="10">Reversible hydration of carbon dioxide.</text>
</comment>
<dbReference type="SMART" id="SM00947">
    <property type="entry name" value="Pro_CA"/>
    <property type="match status" value="1"/>
</dbReference>
<dbReference type="GO" id="GO:0071244">
    <property type="term" value="P:cellular response to carbon dioxide"/>
    <property type="evidence" value="ECO:0007669"/>
    <property type="project" value="TreeGrafter"/>
</dbReference>
<dbReference type="InterPro" id="IPR015892">
    <property type="entry name" value="Carbonic_anhydrase_CS"/>
</dbReference>
<accession>A0A8T9BYL0</accession>
<dbReference type="FunFam" id="3.40.1050.10:FF:000001">
    <property type="entry name" value="Carbonic anhydrase"/>
    <property type="match status" value="1"/>
</dbReference>
<dbReference type="SUPFAM" id="SSF53056">
    <property type="entry name" value="beta-carbonic anhydrase, cab"/>
    <property type="match status" value="1"/>
</dbReference>
<evidence type="ECO:0000256" key="10">
    <source>
        <dbReference type="RuleBase" id="RU003956"/>
    </source>
</evidence>
<evidence type="ECO:0000256" key="4">
    <source>
        <dbReference type="ARBA" id="ARBA00022723"/>
    </source>
</evidence>
<keyword evidence="6 10" id="KW-0456">Lyase</keyword>
<dbReference type="PANTHER" id="PTHR11002">
    <property type="entry name" value="CARBONIC ANHYDRASE"/>
    <property type="match status" value="1"/>
</dbReference>
<comment type="similarity">
    <text evidence="1 10">Belongs to the beta-class carbonic anhydrase family.</text>
</comment>
<protein>
    <recommendedName>
        <fullName evidence="3 10">Carbonic anhydrase</fullName>
        <ecNumber evidence="2 10">4.2.1.1</ecNumber>
    </recommendedName>
    <alternativeName>
        <fullName evidence="7 10">Carbonate dehydratase</fullName>
    </alternativeName>
</protein>
<dbReference type="GO" id="GO:0015976">
    <property type="term" value="P:carbon utilization"/>
    <property type="evidence" value="ECO:0007669"/>
    <property type="project" value="InterPro"/>
</dbReference>
<keyword evidence="4 9" id="KW-0479">Metal-binding</keyword>
<evidence type="ECO:0000256" key="1">
    <source>
        <dbReference type="ARBA" id="ARBA00006217"/>
    </source>
</evidence>
<dbReference type="InterPro" id="IPR001765">
    <property type="entry name" value="Carbonic_anhydrase"/>
</dbReference>
<name>A0A8T9BYL0_9HELO</name>
<dbReference type="EC" id="4.2.1.1" evidence="2 10"/>
<dbReference type="CDD" id="cd00883">
    <property type="entry name" value="beta_CA_cladeA"/>
    <property type="match status" value="1"/>
</dbReference>
<dbReference type="PANTHER" id="PTHR11002:SF76">
    <property type="entry name" value="CARBONIC ANHYDRASE"/>
    <property type="match status" value="1"/>
</dbReference>
<evidence type="ECO:0000256" key="5">
    <source>
        <dbReference type="ARBA" id="ARBA00022833"/>
    </source>
</evidence>
<sequence length="237" mass="25445">MMKPDPFQYALKSNEAWANYKGHQNPTFFPKLSEGQAPKILWLGCSDSRVPETTLLGLQPGDVFTHRNIANIISPTDLSFLSVLEYAVMHVKVSHIVLCGHTACGGCAGALSDGRIGGVLDAWLTPLKAVRDAHEAELKGIKDDKARMRRLAELNVAKGVEVLMSSYVVAEAIKERGLQVHGVLYDIACGKINDLAVGNSSKGVPGQKATKEQPLEIVKGNHAMLVFGGSGASMAIR</sequence>
<reference evidence="11 12" key="1">
    <citation type="submission" date="2018-05" db="EMBL/GenBank/DDBJ databases">
        <title>Genome sequencing and assembly of the regulated plant pathogen Lachnellula willkommii and related sister species for the development of diagnostic species identification markers.</title>
        <authorList>
            <person name="Giroux E."/>
            <person name="Bilodeau G."/>
        </authorList>
    </citation>
    <scope>NUCLEOTIDE SEQUENCE [LARGE SCALE GENOMIC DNA]</scope>
    <source>
        <strain evidence="11 12">CBS 268.59</strain>
    </source>
</reference>
<dbReference type="InterPro" id="IPR036874">
    <property type="entry name" value="Carbonic_anhydrase_sf"/>
</dbReference>
<evidence type="ECO:0000256" key="7">
    <source>
        <dbReference type="ARBA" id="ARBA00031969"/>
    </source>
</evidence>
<dbReference type="OrthoDB" id="10248475at2759"/>
<comment type="caution">
    <text evidence="11">The sequence shown here is derived from an EMBL/GenBank/DDBJ whole genome shotgun (WGS) entry which is preliminary data.</text>
</comment>
<proteinExistence type="inferred from homology"/>
<evidence type="ECO:0000313" key="11">
    <source>
        <dbReference type="EMBL" id="TVY60738.1"/>
    </source>
</evidence>
<comment type="cofactor">
    <cofactor evidence="9">
        <name>Zn(2+)</name>
        <dbReference type="ChEBI" id="CHEBI:29105"/>
    </cofactor>
    <text evidence="9">Binds 1 zinc ion per subunit.</text>
</comment>
<organism evidence="11 12">
    <name type="scientific">Lachnellula suecica</name>
    <dbReference type="NCBI Taxonomy" id="602035"/>
    <lineage>
        <taxon>Eukaryota</taxon>
        <taxon>Fungi</taxon>
        <taxon>Dikarya</taxon>
        <taxon>Ascomycota</taxon>
        <taxon>Pezizomycotina</taxon>
        <taxon>Leotiomycetes</taxon>
        <taxon>Helotiales</taxon>
        <taxon>Lachnaceae</taxon>
        <taxon>Lachnellula</taxon>
    </lineage>
</organism>
<evidence type="ECO:0000256" key="8">
    <source>
        <dbReference type="ARBA" id="ARBA00048348"/>
    </source>
</evidence>
<keyword evidence="5 9" id="KW-0862">Zinc</keyword>
<dbReference type="GO" id="GO:0034599">
    <property type="term" value="P:cellular response to oxidative stress"/>
    <property type="evidence" value="ECO:0007669"/>
    <property type="project" value="TreeGrafter"/>
</dbReference>
<feature type="binding site" evidence="9">
    <location>
        <position position="45"/>
    </location>
    <ligand>
        <name>Zn(2+)</name>
        <dbReference type="ChEBI" id="CHEBI:29105"/>
    </ligand>
</feature>
<dbReference type="PROSITE" id="PS00705">
    <property type="entry name" value="PROK_CO2_ANHYDRASE_2"/>
    <property type="match status" value="1"/>
</dbReference>
<evidence type="ECO:0000256" key="9">
    <source>
        <dbReference type="PIRSR" id="PIRSR601765-1"/>
    </source>
</evidence>
<evidence type="ECO:0000256" key="2">
    <source>
        <dbReference type="ARBA" id="ARBA00012925"/>
    </source>
</evidence>
<dbReference type="GO" id="GO:0008270">
    <property type="term" value="F:zinc ion binding"/>
    <property type="evidence" value="ECO:0007669"/>
    <property type="project" value="UniProtKB-UniRule"/>
</dbReference>
<gene>
    <name evidence="11" type="ORF">LSUE1_G008515</name>
</gene>
<comment type="catalytic activity">
    <reaction evidence="8 10">
        <text>hydrogencarbonate + H(+) = CO2 + H2O</text>
        <dbReference type="Rhea" id="RHEA:10748"/>
        <dbReference type="ChEBI" id="CHEBI:15377"/>
        <dbReference type="ChEBI" id="CHEBI:15378"/>
        <dbReference type="ChEBI" id="CHEBI:16526"/>
        <dbReference type="ChEBI" id="CHEBI:17544"/>
        <dbReference type="EC" id="4.2.1.1"/>
    </reaction>
</comment>
<feature type="binding site" evidence="9">
    <location>
        <position position="104"/>
    </location>
    <ligand>
        <name>Zn(2+)</name>
        <dbReference type="ChEBI" id="CHEBI:29105"/>
    </ligand>
</feature>
<dbReference type="AlphaFoldDB" id="A0A8T9BYL0"/>